<dbReference type="SUPFAM" id="SSF56801">
    <property type="entry name" value="Acetyl-CoA synthetase-like"/>
    <property type="match status" value="3"/>
</dbReference>
<evidence type="ECO:0000259" key="4">
    <source>
        <dbReference type="PROSITE" id="PS50075"/>
    </source>
</evidence>
<dbReference type="Pfam" id="PF00668">
    <property type="entry name" value="Condensation"/>
    <property type="match status" value="3"/>
</dbReference>
<dbReference type="EMBL" id="QKLW01000001">
    <property type="protein sequence ID" value="PYF84503.1"/>
    <property type="molecule type" value="Genomic_DNA"/>
</dbReference>
<dbReference type="InterPro" id="IPR020845">
    <property type="entry name" value="AMP-binding_CS"/>
</dbReference>
<dbReference type="SUPFAM" id="SSF52777">
    <property type="entry name" value="CoA-dependent acyltransferases"/>
    <property type="match status" value="6"/>
</dbReference>
<evidence type="ECO:0000256" key="3">
    <source>
        <dbReference type="ARBA" id="ARBA00022553"/>
    </source>
</evidence>
<dbReference type="Gene3D" id="2.30.38.10">
    <property type="entry name" value="Luciferase, Domain 3"/>
    <property type="match status" value="2"/>
</dbReference>
<organism evidence="5 6">
    <name type="scientific">Marinomonas alcarazii</name>
    <dbReference type="NCBI Taxonomy" id="491949"/>
    <lineage>
        <taxon>Bacteria</taxon>
        <taxon>Pseudomonadati</taxon>
        <taxon>Pseudomonadota</taxon>
        <taxon>Gammaproteobacteria</taxon>
        <taxon>Oceanospirillales</taxon>
        <taxon>Oceanospirillaceae</taxon>
        <taxon>Marinomonas</taxon>
    </lineage>
</organism>
<keyword evidence="2" id="KW-0596">Phosphopantetheine</keyword>
<dbReference type="GO" id="GO:0072330">
    <property type="term" value="P:monocarboxylic acid biosynthetic process"/>
    <property type="evidence" value="ECO:0007669"/>
    <property type="project" value="UniProtKB-ARBA"/>
</dbReference>
<evidence type="ECO:0000313" key="5">
    <source>
        <dbReference type="EMBL" id="PYF84503.1"/>
    </source>
</evidence>
<keyword evidence="6" id="KW-1185">Reference proteome</keyword>
<dbReference type="InterPro" id="IPR029058">
    <property type="entry name" value="AB_hydrolase_fold"/>
</dbReference>
<feature type="domain" description="Carrier" evidence="4">
    <location>
        <begin position="1007"/>
        <end position="1082"/>
    </location>
</feature>
<dbReference type="InterPro" id="IPR036736">
    <property type="entry name" value="ACP-like_sf"/>
</dbReference>
<dbReference type="GO" id="GO:0003824">
    <property type="term" value="F:catalytic activity"/>
    <property type="evidence" value="ECO:0007669"/>
    <property type="project" value="InterPro"/>
</dbReference>
<name>A0A318V8V5_9GAMM</name>
<dbReference type="InterPro" id="IPR006162">
    <property type="entry name" value="Ppantetheine_attach_site"/>
</dbReference>
<dbReference type="Gene3D" id="3.40.50.12780">
    <property type="entry name" value="N-terminal domain of ligase-like"/>
    <property type="match status" value="1"/>
</dbReference>
<dbReference type="InterPro" id="IPR025110">
    <property type="entry name" value="AMP-bd_C"/>
</dbReference>
<feature type="domain" description="Carrier" evidence="4">
    <location>
        <begin position="3125"/>
        <end position="3199"/>
    </location>
</feature>
<dbReference type="PROSITE" id="PS00012">
    <property type="entry name" value="PHOSPHOPANTETHEINE"/>
    <property type="match status" value="2"/>
</dbReference>
<dbReference type="InterPro" id="IPR042099">
    <property type="entry name" value="ANL_N_sf"/>
</dbReference>
<dbReference type="FunFam" id="2.30.38.10:FF:000001">
    <property type="entry name" value="Non-ribosomal peptide synthetase PvdI"/>
    <property type="match status" value="2"/>
</dbReference>
<dbReference type="PROSITE" id="PS50075">
    <property type="entry name" value="CARRIER"/>
    <property type="match status" value="3"/>
</dbReference>
<dbReference type="Gene3D" id="3.40.50.1820">
    <property type="entry name" value="alpha/beta hydrolase"/>
    <property type="match status" value="1"/>
</dbReference>
<dbReference type="InterPro" id="IPR020806">
    <property type="entry name" value="PKS_PP-bd"/>
</dbReference>
<comment type="cofactor">
    <cofactor evidence="1">
        <name>pantetheine 4'-phosphate</name>
        <dbReference type="ChEBI" id="CHEBI:47942"/>
    </cofactor>
</comment>
<dbReference type="FunFam" id="3.40.50.980:FF:000001">
    <property type="entry name" value="Non-ribosomal peptide synthetase"/>
    <property type="match status" value="3"/>
</dbReference>
<dbReference type="InterPro" id="IPR001242">
    <property type="entry name" value="Condensation_dom"/>
</dbReference>
<accession>A0A318V8V5</accession>
<dbReference type="Gene3D" id="1.10.1200.10">
    <property type="entry name" value="ACP-like"/>
    <property type="match status" value="2"/>
</dbReference>
<dbReference type="NCBIfam" id="NF003417">
    <property type="entry name" value="PRK04813.1"/>
    <property type="match status" value="3"/>
</dbReference>
<dbReference type="GO" id="GO:0031177">
    <property type="term" value="F:phosphopantetheine binding"/>
    <property type="evidence" value="ECO:0007669"/>
    <property type="project" value="InterPro"/>
</dbReference>
<dbReference type="PANTHER" id="PTHR45527">
    <property type="entry name" value="NONRIBOSOMAL PEPTIDE SYNTHETASE"/>
    <property type="match status" value="1"/>
</dbReference>
<dbReference type="Gene3D" id="3.40.50.980">
    <property type="match status" value="4"/>
</dbReference>
<dbReference type="FunFam" id="1.10.1200.10:FF:000005">
    <property type="entry name" value="Nonribosomal peptide synthetase 1"/>
    <property type="match status" value="1"/>
</dbReference>
<dbReference type="Gene3D" id="3.30.300.30">
    <property type="match status" value="3"/>
</dbReference>
<comment type="caution">
    <text evidence="5">The sequence shown here is derived from an EMBL/GenBank/DDBJ whole genome shotgun (WGS) entry which is preliminary data.</text>
</comment>
<dbReference type="Pfam" id="PF00501">
    <property type="entry name" value="AMP-binding"/>
    <property type="match status" value="3"/>
</dbReference>
<dbReference type="SUPFAM" id="SSF47336">
    <property type="entry name" value="ACP-like"/>
    <property type="match status" value="3"/>
</dbReference>
<dbReference type="InterPro" id="IPR000873">
    <property type="entry name" value="AMP-dep_synth/lig_dom"/>
</dbReference>
<dbReference type="InterPro" id="IPR010071">
    <property type="entry name" value="AA_adenyl_dom"/>
</dbReference>
<feature type="domain" description="Carrier" evidence="4">
    <location>
        <begin position="2069"/>
        <end position="2144"/>
    </location>
</feature>
<gene>
    <name evidence="5" type="ORF">DFP75_101541</name>
</gene>
<dbReference type="CDD" id="cd19531">
    <property type="entry name" value="LCL_NRPS-like"/>
    <property type="match status" value="2"/>
</dbReference>
<dbReference type="Pfam" id="PF00550">
    <property type="entry name" value="PP-binding"/>
    <property type="match status" value="3"/>
</dbReference>
<dbReference type="CDD" id="cd19543">
    <property type="entry name" value="DCL_NRPS"/>
    <property type="match status" value="1"/>
</dbReference>
<evidence type="ECO:0000256" key="1">
    <source>
        <dbReference type="ARBA" id="ARBA00001957"/>
    </source>
</evidence>
<dbReference type="Proteomes" id="UP000247551">
    <property type="component" value="Unassembled WGS sequence"/>
</dbReference>
<dbReference type="InterPro" id="IPR009081">
    <property type="entry name" value="PP-bd_ACP"/>
</dbReference>
<protein>
    <submittedName>
        <fullName evidence="5">Amino acid adenylation domain-containing protein</fullName>
    </submittedName>
</protein>
<reference evidence="5 6" key="1">
    <citation type="submission" date="2018-06" db="EMBL/GenBank/DDBJ databases">
        <title>Genomic Encyclopedia of Type Strains, Phase III (KMG-III): the genomes of soil and plant-associated and newly described type strains.</title>
        <authorList>
            <person name="Whitman W."/>
        </authorList>
    </citation>
    <scope>NUCLEOTIDE SEQUENCE [LARGE SCALE GENOMIC DNA]</scope>
    <source>
        <strain evidence="5 6">CECT 7730</strain>
    </source>
</reference>
<dbReference type="GO" id="GO:0005829">
    <property type="term" value="C:cytosol"/>
    <property type="evidence" value="ECO:0007669"/>
    <property type="project" value="TreeGrafter"/>
</dbReference>
<dbReference type="Gene3D" id="3.30.559.10">
    <property type="entry name" value="Chloramphenicol acetyltransferase-like domain"/>
    <property type="match status" value="3"/>
</dbReference>
<dbReference type="SMART" id="SM00823">
    <property type="entry name" value="PKS_PP"/>
    <property type="match status" value="3"/>
</dbReference>
<dbReference type="FunFam" id="1.10.1200.10:FF:000016">
    <property type="entry name" value="Non-ribosomal peptide synthase"/>
    <property type="match status" value="1"/>
</dbReference>
<dbReference type="CDD" id="cd05930">
    <property type="entry name" value="A_NRPS"/>
    <property type="match status" value="3"/>
</dbReference>
<dbReference type="GO" id="GO:0043041">
    <property type="term" value="P:amino acid activation for nonribosomal peptide biosynthetic process"/>
    <property type="evidence" value="ECO:0007669"/>
    <property type="project" value="TreeGrafter"/>
</dbReference>
<keyword evidence="3" id="KW-0597">Phosphoprotein</keyword>
<dbReference type="InterPro" id="IPR023213">
    <property type="entry name" value="CAT-like_dom_sf"/>
</dbReference>
<dbReference type="RefSeq" id="WP_110571957.1">
    <property type="nucleotide sequence ID" value="NZ_QKLW01000001.1"/>
</dbReference>
<dbReference type="NCBIfam" id="TIGR01733">
    <property type="entry name" value="AA-adenyl-dom"/>
    <property type="match status" value="3"/>
</dbReference>
<sequence length="3221" mass="357862">MSNQVTVSPSTMRALSNNIEAVYPLAPMQQGLLFHTLMNPDSGMYLLQYRHVMVMEDLNPEAFQQAWQKVVERHELLRTGFVWKQQEQPLQVVFKEVNLPVEWLDWSNLPESEQQQRLDDLLAQERAQGLSFSQAPIMQVRMIKLAENTWQFVRSYHHILMDAWCFSIIMMDFLNYYRALCEGRELTLPTPRRYREFIQWLGQQAPDAHKDFWQQRLQGFTTPTPLGVRQAGRYPLDPETGSVKDQVQHLTIAETARLQQAAASVKVTLNTLAQGAWALLLSRYSGEQDLLFGVTVAGRPPHLTGMESVVGLFINTLPLRWQVDETVPPEQWLPALQAENLALREHETSSLADIQSWSEVENQDLFQSLFVFENAPMDAGLKQENLEFIIQDATNRTHTNYPITVVIIPGQALHLQLTYQTADFDSAHIESMLSHYRTLLLALADQVLASQTDVQHYRALPMLSTDEQQQLAEQAQGPEQPLGEDYIMRFERIALVQPDKVAVADTTLSLTYAELNQRANQLAHTLRAQGVVADQVVALLGERDCELLVMILAVLKAGGAYLPLDPHHPPLRLGQVLAQSRAALVLCQTAFTELAIDAKAELEGVTVLPFAMAEQALIKDLEHPHNANLNLSVHPDQLAYVIFTSGSTGQPKGAMVTRQGMLNNMLGKFAPLALSSNDVIAQTASQCFDISVWQFLIAGILGARVEILPDCISQDPVRLATELTERRVTILEPVPALMQGLLLQQHTLADLRWVLPTGEALPPALAQQWFDAYPDIPMMNAYGPAECSDDVAFYPINYRLDDSVHHVPIGRATLNNRLYVLSPELEQMPIGAIGEVYVAGTGVGRGYLNEPERTAAAFIPNPFSTQGERLYRSGDLARWTAEGQLEYVGRVDYQVKVRGYRIELGEIEARLAQHSSVHEVVVIASDDAKRGKVLVAYVCAKDPSLDLSEQGSWTTLKTFVGEGLPDYMVPSVFIGLERLPRNRNGKVDRAQLPSVDYDSLRQADYVAPSNDVEQHIANIWQQVLGLAQVGVQTSFFELGGHSLLATRVIGQLSREFDRDIPLRTIFERPTVAQLAQWLDQQSVAATPRLPDITAVDRSQTLPVSYAQQRMWFLQQLEPHSSAYNLSAALRLQGQFDSQQAEQALNTLVARHEILRTRFVLQGELPVQHIASEWSLPLSRVDLSHLAPEQREEALQSHLKAAANTPFALDQAPLLRVTLLHLSEQESVMAFCCHHIIADAWSLRLVIDEFCTLYQGQTPAPVAALQYADYAAAEQGWIHSGALELQLNYWQQQLAGELPVLDLCADRPRPAKPTGAGKRFGIMLPEALGQRLQPYSNQAFAVFMGAFQWLLAHRSGQQEVLIGVPSANRDNLDTQSMLGCFVNTLVHRAELNPAATPEQWMASVQRQSLDAQANQVLPFDYLIEQLGVPRQLGYNPVFQTLFNYLPEATLVGFELADVSASWLDNRPDTAMCDFKLDVLAQPANEGAEAGQQSAYLLNFEYSCDLFDEATVRAMAQEYLAIFEWMLTNPDRPFAQMQLVEPANQPLLTALQPAAATQPLAPESDVLERFARQVAEHPHAIAVQAAEQALSYQQLDQLSNALANTLMEQGVVQGERVALCVNRTVAMPISMLACLKAGVVYVPVEPDWPQERASYVLEHAGVHYCLTEPALQNCVQQWDGELQCLNVPTALEQLTDANTVSNLSSVAPELAAYILYTSGSTGLPKGVMISRANMNYLTQDLEHKLSLSVGKTALALTTYCFDISFVELLFPLTQGACVLMADKQQARDPKALEHLLAAHQVDFIQATPATWSLLLSHTDCRFDGMDVIACGEALFAEQAERLLARGAHLLNGYGPTEVTVFAAYQPVTHSSLAQQAHPIVPIGRSGDSVRLYILDGALRPVPVGVPGELYLSGGQVGVGYYRAPELTAQAFLPDPYSDQPGVRMYRTGDLVCLNQQGELEYLGRLDFQVKLRGFRIELGEIEAQLTRVAGVDNAAVCLTGSGEQAQLVAYWSGTDIDTDVLRAHLKAHLPDYMVPAQYIYMTQMPQNSNGKIDRKQLPAPDSLIHQGEVFAPTTEWQTRLVELWGGLLSRETISINDDFFAVGGHSLLAARLVARLGEQYQVNLPLAAVFEYSVLADMAAQLEQAQQAIVMPAQATLEPVLMHSTQQRLWFLEQFSGAAKAYQITLAVRLPTQLDESALTQALSQLMVRQHSLRTRFFEAQGNLWQQVQAAIEVPLVVHPELLTEEALEQQRQQAMQQPLQPEQAHCWQLNLFSLTNGDTVLQITMHHLIADAWSLEVFFRELEALYQQALNADAETLIGTEHEALALQFTDYSQWWSSAAAEQHLAPQRDYWLEKLSGPIPTLDLPLDLPRPKQQSHHGRRLRFELSDALAEQLASVCQAHNVTAMVPLMSAWQWLLSRYSGQEEVWLGVPVANRHLPHTSDIIGFFASTQVIRVPLQACTNVAELWQHTKQTLIEAQQHQDLPFEQLVESLQVERDSSRSPLYQALFNLIQVTQQPASFAGAELTRLDNEDQTAMADIGLHIEQQGERWCAVLEYNTDLFFSTTAQRYVRQYLHVLETMLTQPQQMLANLSALDAQDVAQLQRWNQTRIDLNPEHNLVTRFEQQVVRTPDAVALRHHDSQLTYSELNEQANLLAHHLLAYSVAQATPLERIAICLKRGPSLVIALLAAQKAGVTYIPLDPDHPAERLQSICQHGAPQLVLSDGESASIFHNEQVQVWHLADTLNTPCTSNWRSNPEQWTHAQQAAYVIYTSGSTGTPKGVMVSRANLDAFLAGMDEVITLDESDTWLAVTTAAFDISALELYLPLLHGACVLMADRYQVLDGAELMPLLEQSTVMQATPAGWQILLAHGQDNWPTVKGLIGGEAVNSELVEALSQKGVALTNVYGPTETTIWSTSAVLDETAESSVHTGIAPIGSAIPNTRCYVLDGALRPVPLGAVGELYIAGAGVALGYHDGADLTAQAFMPDPFYGAGQRMYRTGDLVRRLENGQLQYLSRRDFQVKVRGYRIELGEVESALRQCKEVQDAVVAADTQQRLLAWVVPSEVSATESFDSTAIMAQIAQLLPNYMVPAAVLSIAQLPLNTNGKVDRKALLASVETLALTRSSRAPETQTERTLAQIWQQLLNLEVGAEDSFFALGGHSLLAMQLMNQVESQFGVRPDLQSLFETPTIAALAAWLDAHQSEQDQQFDDLDFMDQLLNEIEG</sequence>
<proteinExistence type="predicted"/>
<dbReference type="InterPro" id="IPR045851">
    <property type="entry name" value="AMP-bd_C_sf"/>
</dbReference>
<evidence type="ECO:0000313" key="6">
    <source>
        <dbReference type="Proteomes" id="UP000247551"/>
    </source>
</evidence>
<dbReference type="PANTHER" id="PTHR45527:SF1">
    <property type="entry name" value="FATTY ACID SYNTHASE"/>
    <property type="match status" value="1"/>
</dbReference>
<dbReference type="FunFam" id="3.30.300.30:FF:000015">
    <property type="entry name" value="Nonribosomal peptide synthase SidD"/>
    <property type="match status" value="2"/>
</dbReference>
<dbReference type="Pfam" id="PF13193">
    <property type="entry name" value="AMP-binding_C"/>
    <property type="match status" value="2"/>
</dbReference>
<dbReference type="PROSITE" id="PS00455">
    <property type="entry name" value="AMP_BINDING"/>
    <property type="match status" value="3"/>
</dbReference>
<dbReference type="Gene3D" id="3.30.559.30">
    <property type="entry name" value="Nonribosomal peptide synthetase, condensation domain"/>
    <property type="match status" value="3"/>
</dbReference>
<dbReference type="GO" id="GO:0044550">
    <property type="term" value="P:secondary metabolite biosynthetic process"/>
    <property type="evidence" value="ECO:0007669"/>
    <property type="project" value="TreeGrafter"/>
</dbReference>
<evidence type="ECO:0000256" key="2">
    <source>
        <dbReference type="ARBA" id="ARBA00022450"/>
    </source>
</evidence>